<evidence type="ECO:0000256" key="2">
    <source>
        <dbReference type="ARBA" id="ARBA00022723"/>
    </source>
</evidence>
<evidence type="ECO:0000256" key="5">
    <source>
        <dbReference type="ARBA" id="ARBA00023277"/>
    </source>
</evidence>
<sequence length="287" mass="31414">MSEAAARLPGLIVNIDDLGMCHGANVAFLELFARGRCDSGSVMVPCPWFLEIAEAGAADPALKLGVHVTLTAEKAHYRWRPLTAPPKSSGLVDDDGYFHGDPQTVRRRAVPEAVEAEMRAQIEMFLRHGLKPTHFDPHQDTVLAPEFFPIYVALGREYGVPVLFPRNLASHDSIDGIGPVDEAAYIAAALELEASGEPVADSIRETPWHRDQPAEARYRALFADIGPGLTFMAMHANAPGEIEAIEPRSAAIRTEEYDVLRAEGPIDWIDGLKVRRGTLTDFRTVSP</sequence>
<dbReference type="Proteomes" id="UP001241603">
    <property type="component" value="Unassembled WGS sequence"/>
</dbReference>
<dbReference type="InterPro" id="IPR011330">
    <property type="entry name" value="Glyco_hydro/deAcase_b/a-brl"/>
</dbReference>
<dbReference type="SUPFAM" id="SSF88713">
    <property type="entry name" value="Glycoside hydrolase/deacetylase"/>
    <property type="match status" value="1"/>
</dbReference>
<evidence type="ECO:0000256" key="1">
    <source>
        <dbReference type="ARBA" id="ARBA00001946"/>
    </source>
</evidence>
<evidence type="ECO:0000313" key="7">
    <source>
        <dbReference type="Proteomes" id="UP001241603"/>
    </source>
</evidence>
<dbReference type="EC" id="3.5.1.105" evidence="6"/>
<dbReference type="GO" id="GO:0036311">
    <property type="term" value="F:chitin disaccharide deacetylase activity"/>
    <property type="evidence" value="ECO:0007669"/>
    <property type="project" value="UniProtKB-EC"/>
</dbReference>
<evidence type="ECO:0000313" key="6">
    <source>
        <dbReference type="EMBL" id="MDQ0436999.1"/>
    </source>
</evidence>
<keyword evidence="2" id="KW-0479">Metal-binding</keyword>
<dbReference type="Pfam" id="PF04794">
    <property type="entry name" value="YdjC"/>
    <property type="match status" value="1"/>
</dbReference>
<comment type="cofactor">
    <cofactor evidence="1">
        <name>Mg(2+)</name>
        <dbReference type="ChEBI" id="CHEBI:18420"/>
    </cofactor>
</comment>
<keyword evidence="4" id="KW-0460">Magnesium</keyword>
<dbReference type="Gene3D" id="3.20.20.370">
    <property type="entry name" value="Glycoside hydrolase/deacetylase"/>
    <property type="match status" value="1"/>
</dbReference>
<gene>
    <name evidence="6" type="ORF">QO014_001384</name>
</gene>
<evidence type="ECO:0000256" key="4">
    <source>
        <dbReference type="ARBA" id="ARBA00022842"/>
    </source>
</evidence>
<dbReference type="PANTHER" id="PTHR31609:SF1">
    <property type="entry name" value="CARBOHYDRATE DEACETYLASE"/>
    <property type="match status" value="1"/>
</dbReference>
<keyword evidence="3 6" id="KW-0378">Hydrolase</keyword>
<accession>A0ABU0H3W7</accession>
<proteinExistence type="predicted"/>
<keyword evidence="5" id="KW-0119">Carbohydrate metabolism</keyword>
<protein>
    <submittedName>
        <fullName evidence="6">Glycoside hydrolase/deacetylase ChbG (UPF0249 family)</fullName>
        <ecNumber evidence="6">3.5.1.105</ecNumber>
    </submittedName>
</protein>
<dbReference type="RefSeq" id="WP_266347938.1">
    <property type="nucleotide sequence ID" value="NZ_JAPKNG010000002.1"/>
</dbReference>
<dbReference type="InterPro" id="IPR006879">
    <property type="entry name" value="YdjC-like"/>
</dbReference>
<comment type="caution">
    <text evidence="6">The sequence shown here is derived from an EMBL/GenBank/DDBJ whole genome shotgun (WGS) entry which is preliminary data.</text>
</comment>
<dbReference type="CDD" id="cd10802">
    <property type="entry name" value="YdjC_TTHB029_like"/>
    <property type="match status" value="1"/>
</dbReference>
<name>A0ABU0H3W7_9HYPH</name>
<dbReference type="PANTHER" id="PTHR31609">
    <property type="entry name" value="YDJC DEACETYLASE FAMILY MEMBER"/>
    <property type="match status" value="1"/>
</dbReference>
<reference evidence="6 7" key="1">
    <citation type="submission" date="2023-07" db="EMBL/GenBank/DDBJ databases">
        <title>Genomic Encyclopedia of Type Strains, Phase IV (KMG-IV): sequencing the most valuable type-strain genomes for metagenomic binning, comparative biology and taxonomic classification.</title>
        <authorList>
            <person name="Goeker M."/>
        </authorList>
    </citation>
    <scope>NUCLEOTIDE SEQUENCE [LARGE SCALE GENOMIC DNA]</scope>
    <source>
        <strain evidence="6 7">B6-8</strain>
    </source>
</reference>
<evidence type="ECO:0000256" key="3">
    <source>
        <dbReference type="ARBA" id="ARBA00022801"/>
    </source>
</evidence>
<organism evidence="6 7">
    <name type="scientific">Kaistia dalseonensis</name>
    <dbReference type="NCBI Taxonomy" id="410840"/>
    <lineage>
        <taxon>Bacteria</taxon>
        <taxon>Pseudomonadati</taxon>
        <taxon>Pseudomonadota</taxon>
        <taxon>Alphaproteobacteria</taxon>
        <taxon>Hyphomicrobiales</taxon>
        <taxon>Kaistiaceae</taxon>
        <taxon>Kaistia</taxon>
    </lineage>
</organism>
<keyword evidence="7" id="KW-1185">Reference proteome</keyword>
<dbReference type="EMBL" id="JAUSVO010000002">
    <property type="protein sequence ID" value="MDQ0436999.1"/>
    <property type="molecule type" value="Genomic_DNA"/>
</dbReference>